<dbReference type="GO" id="GO:0005737">
    <property type="term" value="C:cytoplasm"/>
    <property type="evidence" value="ECO:0007669"/>
    <property type="project" value="UniProtKB-SubCell"/>
</dbReference>
<keyword evidence="9" id="KW-0539">Nucleus</keyword>
<organism evidence="13 14">
    <name type="scientific">Strongylocentrotus purpuratus</name>
    <name type="common">Purple sea urchin</name>
    <dbReference type="NCBI Taxonomy" id="7668"/>
    <lineage>
        <taxon>Eukaryota</taxon>
        <taxon>Metazoa</taxon>
        <taxon>Echinodermata</taxon>
        <taxon>Eleutherozoa</taxon>
        <taxon>Echinozoa</taxon>
        <taxon>Echinoidea</taxon>
        <taxon>Euechinoidea</taxon>
        <taxon>Echinacea</taxon>
        <taxon>Camarodonta</taxon>
        <taxon>Echinidea</taxon>
        <taxon>Strongylocentrotidae</taxon>
        <taxon>Strongylocentrotus</taxon>
    </lineage>
</organism>
<evidence type="ECO:0000256" key="8">
    <source>
        <dbReference type="ARBA" id="ARBA00023204"/>
    </source>
</evidence>
<evidence type="ECO:0000256" key="7">
    <source>
        <dbReference type="ARBA" id="ARBA00023125"/>
    </source>
</evidence>
<dbReference type="AlphaFoldDB" id="A0A7M7NTF9"/>
<dbReference type="GO" id="GO:0006281">
    <property type="term" value="P:DNA repair"/>
    <property type="evidence" value="ECO:0007669"/>
    <property type="project" value="UniProtKB-KW"/>
</dbReference>
<evidence type="ECO:0000256" key="10">
    <source>
        <dbReference type="ARBA" id="ARBA00031632"/>
    </source>
</evidence>
<feature type="region of interest" description="Disordered" evidence="12">
    <location>
        <begin position="567"/>
        <end position="606"/>
    </location>
</feature>
<protein>
    <recommendedName>
        <fullName evidence="4">PCNA-interacting partner</fullName>
    </recommendedName>
    <alternativeName>
        <fullName evidence="10">PARP-1 binding protein</fullName>
    </alternativeName>
    <alternativeName>
        <fullName evidence="11">PARP1-binding protein</fullName>
    </alternativeName>
</protein>
<evidence type="ECO:0000256" key="12">
    <source>
        <dbReference type="SAM" id="MobiDB-lite"/>
    </source>
</evidence>
<comment type="subcellular location">
    <subcellularLocation>
        <location evidence="2">Cytoplasm</location>
    </subcellularLocation>
    <subcellularLocation>
        <location evidence="1">Nucleus</location>
    </subcellularLocation>
</comment>
<keyword evidence="8" id="KW-0234">DNA repair</keyword>
<evidence type="ECO:0000256" key="5">
    <source>
        <dbReference type="ARBA" id="ARBA00022490"/>
    </source>
</evidence>
<keyword evidence="7" id="KW-0238">DNA-binding</keyword>
<evidence type="ECO:0000256" key="6">
    <source>
        <dbReference type="ARBA" id="ARBA00022763"/>
    </source>
</evidence>
<keyword evidence="6" id="KW-0227">DNA damage</keyword>
<dbReference type="GO" id="GO:2000042">
    <property type="term" value="P:negative regulation of double-strand break repair via homologous recombination"/>
    <property type="evidence" value="ECO:0000318"/>
    <property type="project" value="GO_Central"/>
</dbReference>
<evidence type="ECO:0000256" key="11">
    <source>
        <dbReference type="ARBA" id="ARBA00032731"/>
    </source>
</evidence>
<evidence type="ECO:0000256" key="9">
    <source>
        <dbReference type="ARBA" id="ARBA00023242"/>
    </source>
</evidence>
<reference evidence="14" key="1">
    <citation type="submission" date="2015-02" db="EMBL/GenBank/DDBJ databases">
        <title>Genome sequencing for Strongylocentrotus purpuratus.</title>
        <authorList>
            <person name="Murali S."/>
            <person name="Liu Y."/>
            <person name="Vee V."/>
            <person name="English A."/>
            <person name="Wang M."/>
            <person name="Skinner E."/>
            <person name="Han Y."/>
            <person name="Muzny D.M."/>
            <person name="Worley K.C."/>
            <person name="Gibbs R.A."/>
        </authorList>
    </citation>
    <scope>NUCLEOTIDE SEQUENCE</scope>
</reference>
<evidence type="ECO:0000313" key="13">
    <source>
        <dbReference type="EnsemblMetazoa" id="XP_030839124"/>
    </source>
</evidence>
<dbReference type="InParanoid" id="A0A7M7NTF9"/>
<evidence type="ECO:0000256" key="2">
    <source>
        <dbReference type="ARBA" id="ARBA00004496"/>
    </source>
</evidence>
<dbReference type="PANTHER" id="PTHR32121:SF0">
    <property type="entry name" value="PCNA-INTERACTING PARTNER"/>
    <property type="match status" value="1"/>
</dbReference>
<dbReference type="EnsemblMetazoa" id="XM_030983264">
    <property type="protein sequence ID" value="XP_030839124"/>
    <property type="gene ID" value="LOC752321"/>
</dbReference>
<proteinExistence type="inferred from homology"/>
<keyword evidence="5" id="KW-0963">Cytoplasm</keyword>
<dbReference type="OMA" id="CSSQVKM"/>
<dbReference type="Gene3D" id="1.10.486.10">
    <property type="entry name" value="PCRA, domain 4"/>
    <property type="match status" value="1"/>
</dbReference>
<dbReference type="GeneID" id="752321"/>
<feature type="region of interest" description="Disordered" evidence="12">
    <location>
        <begin position="648"/>
        <end position="700"/>
    </location>
</feature>
<dbReference type="OrthoDB" id="6427080at2759"/>
<name>A0A7M7NTF9_STRPU</name>
<comment type="similarity">
    <text evidence="3">Belongs to the PARI family.</text>
</comment>
<evidence type="ECO:0000256" key="4">
    <source>
        <dbReference type="ARBA" id="ARBA00014320"/>
    </source>
</evidence>
<evidence type="ECO:0000256" key="3">
    <source>
        <dbReference type="ARBA" id="ARBA00009135"/>
    </source>
</evidence>
<dbReference type="RefSeq" id="XP_030839124.1">
    <property type="nucleotide sequence ID" value="XM_030983264.1"/>
</dbReference>
<reference evidence="13" key="2">
    <citation type="submission" date="2021-01" db="UniProtKB">
        <authorList>
            <consortium name="EnsemblMetazoa"/>
        </authorList>
    </citation>
    <scope>IDENTIFICATION</scope>
</reference>
<dbReference type="GO" id="GO:0005634">
    <property type="term" value="C:nucleus"/>
    <property type="evidence" value="ECO:0007669"/>
    <property type="project" value="UniProtKB-SubCell"/>
</dbReference>
<dbReference type="Proteomes" id="UP000007110">
    <property type="component" value="Unassembled WGS sequence"/>
</dbReference>
<accession>A0A7M7NTF9</accession>
<evidence type="ECO:0000313" key="14">
    <source>
        <dbReference type="Proteomes" id="UP000007110"/>
    </source>
</evidence>
<dbReference type="KEGG" id="spu:752321"/>
<evidence type="ECO:0000256" key="1">
    <source>
        <dbReference type="ARBA" id="ARBA00004123"/>
    </source>
</evidence>
<dbReference type="PANTHER" id="PTHR32121">
    <property type="entry name" value="PCNA-INTERACTING PARTNER"/>
    <property type="match status" value="1"/>
</dbReference>
<dbReference type="InterPro" id="IPR038932">
    <property type="entry name" value="PARPBP"/>
</dbReference>
<dbReference type="GO" id="GO:0000785">
    <property type="term" value="C:chromatin"/>
    <property type="evidence" value="ECO:0000318"/>
    <property type="project" value="GO_Central"/>
</dbReference>
<sequence>MHLLPLKDRMDLQTAILSSPDDVLIIGNHGNLSHDTILRHLNAVCVDLQQSDNTEVHLLGGRSRSSGCPKLRTLAQHYIELYRRDGLAANERKTVLSHSSQLLMVQLCLAERSKQKHDLFEVDMSEVLLTSKEILQQKLSTNQLSCTQEPANESSHPPPEPHPLMNMYEGMLKRCNMVDLVDVWREVRKAESKRREEQTDVSLAETKTKYIVLHPPEGDLECAMLRSLLRNEMLSTVTALHFDPSSTSTEDEEGGELTKLEVTTERLSWDQGFASSNLQLASTPSPRSPTETFCRQLFMSHLALLINTRDELSLAHCLSLPDKGLGIEGFTALRKAAQEKKMPMYQTMVSFIMKLRLGGKTYAPDLSSPLGQYVKPMGEFINLIQRMQTLAEETKDPREAIKKILHIVKVSILKSDENVLRPGSLEKAVADLSKETEYLITNYKEEKTPKKIVGQGRIIYGQKTNYVIRSLVDRQSGAYMSKLTQAQLLTDTVCSQKTPVKLPSIISQFRTPDVEGDPESPDNVSLRDRLRKSLGGSDSASKPPQGQGTKSFMIWAEPVVKIKTFTDTPERPANQDPVAQIPANHNRGLWADSPDDRSLAHKTRPSGLTPDLIDNIVATPKRKTHLVVESVYDQEKVPVASQAIKDVKRKNKKNKEMSKKRLILNDVTAEGSQPAKKARKDEPKPKKEKKKKKGAPLVKGQQTLNCFFRV</sequence>
<dbReference type="GO" id="GO:0003677">
    <property type="term" value="F:DNA binding"/>
    <property type="evidence" value="ECO:0007669"/>
    <property type="project" value="UniProtKB-KW"/>
</dbReference>
<keyword evidence="14" id="KW-1185">Reference proteome</keyword>